<sequence>MTVKNTLRLFFIIALCVEVFSHPNSCGHGHGRPKGEFEMNTKSITEETTPKMFDKHITDVKCLKGHIEIKGVCREIILTREKSRNEFN</sequence>
<keyword evidence="3" id="KW-1185">Reference proteome</keyword>
<feature type="signal peptide" evidence="1">
    <location>
        <begin position="1"/>
        <end position="21"/>
    </location>
</feature>
<keyword evidence="1" id="KW-0732">Signal</keyword>
<reference evidence="2 3" key="1">
    <citation type="submission" date="2023-03" db="EMBL/GenBank/DDBJ databases">
        <title>Genome insight into feeding habits of ladybird beetles.</title>
        <authorList>
            <person name="Li H.-S."/>
            <person name="Huang Y.-H."/>
            <person name="Pang H."/>
        </authorList>
    </citation>
    <scope>NUCLEOTIDE SEQUENCE [LARGE SCALE GENOMIC DNA]</scope>
    <source>
        <strain evidence="2">SYSU_2023b</strain>
        <tissue evidence="2">Whole body</tissue>
    </source>
</reference>
<proteinExistence type="predicted"/>
<comment type="caution">
    <text evidence="2">The sequence shown here is derived from an EMBL/GenBank/DDBJ whole genome shotgun (WGS) entry which is preliminary data.</text>
</comment>
<feature type="chain" id="PRO_5043979743" evidence="1">
    <location>
        <begin position="22"/>
        <end position="88"/>
    </location>
</feature>
<evidence type="ECO:0000313" key="3">
    <source>
        <dbReference type="Proteomes" id="UP001431783"/>
    </source>
</evidence>
<name>A0AAW1TU34_9CUCU</name>
<dbReference type="EMBL" id="JARQZJ010000007">
    <property type="protein sequence ID" value="KAK9871837.1"/>
    <property type="molecule type" value="Genomic_DNA"/>
</dbReference>
<accession>A0AAW1TU34</accession>
<evidence type="ECO:0000313" key="2">
    <source>
        <dbReference type="EMBL" id="KAK9871837.1"/>
    </source>
</evidence>
<protein>
    <submittedName>
        <fullName evidence="2">Uncharacterized protein</fullName>
    </submittedName>
</protein>
<dbReference type="Proteomes" id="UP001431783">
    <property type="component" value="Unassembled WGS sequence"/>
</dbReference>
<organism evidence="2 3">
    <name type="scientific">Henosepilachna vigintioctopunctata</name>
    <dbReference type="NCBI Taxonomy" id="420089"/>
    <lineage>
        <taxon>Eukaryota</taxon>
        <taxon>Metazoa</taxon>
        <taxon>Ecdysozoa</taxon>
        <taxon>Arthropoda</taxon>
        <taxon>Hexapoda</taxon>
        <taxon>Insecta</taxon>
        <taxon>Pterygota</taxon>
        <taxon>Neoptera</taxon>
        <taxon>Endopterygota</taxon>
        <taxon>Coleoptera</taxon>
        <taxon>Polyphaga</taxon>
        <taxon>Cucujiformia</taxon>
        <taxon>Coccinelloidea</taxon>
        <taxon>Coccinellidae</taxon>
        <taxon>Epilachninae</taxon>
        <taxon>Epilachnini</taxon>
        <taxon>Henosepilachna</taxon>
    </lineage>
</organism>
<gene>
    <name evidence="2" type="ORF">WA026_014294</name>
</gene>
<dbReference type="AlphaFoldDB" id="A0AAW1TU34"/>
<evidence type="ECO:0000256" key="1">
    <source>
        <dbReference type="SAM" id="SignalP"/>
    </source>
</evidence>